<feature type="compositionally biased region" description="Low complexity" evidence="1">
    <location>
        <begin position="53"/>
        <end position="65"/>
    </location>
</feature>
<name>A0AAV9GGI4_9PEZI</name>
<evidence type="ECO:0000313" key="3">
    <source>
        <dbReference type="Proteomes" id="UP001321760"/>
    </source>
</evidence>
<proteinExistence type="predicted"/>
<organism evidence="2 3">
    <name type="scientific">Podospora aff. communis PSN243</name>
    <dbReference type="NCBI Taxonomy" id="3040156"/>
    <lineage>
        <taxon>Eukaryota</taxon>
        <taxon>Fungi</taxon>
        <taxon>Dikarya</taxon>
        <taxon>Ascomycota</taxon>
        <taxon>Pezizomycotina</taxon>
        <taxon>Sordariomycetes</taxon>
        <taxon>Sordariomycetidae</taxon>
        <taxon>Sordariales</taxon>
        <taxon>Podosporaceae</taxon>
        <taxon>Podospora</taxon>
    </lineage>
</organism>
<protein>
    <recommendedName>
        <fullName evidence="4">C2H2-type domain-containing protein</fullName>
    </recommendedName>
</protein>
<feature type="region of interest" description="Disordered" evidence="1">
    <location>
        <begin position="14"/>
        <end position="103"/>
    </location>
</feature>
<dbReference type="Proteomes" id="UP001321760">
    <property type="component" value="Unassembled WGS sequence"/>
</dbReference>
<dbReference type="PANTHER" id="PTHR38166">
    <property type="entry name" value="C2H2-TYPE DOMAIN-CONTAINING PROTEIN-RELATED"/>
    <property type="match status" value="1"/>
</dbReference>
<reference evidence="2" key="1">
    <citation type="journal article" date="2023" name="Mol. Phylogenet. Evol.">
        <title>Genome-scale phylogeny and comparative genomics of the fungal order Sordariales.</title>
        <authorList>
            <person name="Hensen N."/>
            <person name="Bonometti L."/>
            <person name="Westerberg I."/>
            <person name="Brannstrom I.O."/>
            <person name="Guillou S."/>
            <person name="Cros-Aarteil S."/>
            <person name="Calhoun S."/>
            <person name="Haridas S."/>
            <person name="Kuo A."/>
            <person name="Mondo S."/>
            <person name="Pangilinan J."/>
            <person name="Riley R."/>
            <person name="LaButti K."/>
            <person name="Andreopoulos B."/>
            <person name="Lipzen A."/>
            <person name="Chen C."/>
            <person name="Yan M."/>
            <person name="Daum C."/>
            <person name="Ng V."/>
            <person name="Clum A."/>
            <person name="Steindorff A."/>
            <person name="Ohm R.A."/>
            <person name="Martin F."/>
            <person name="Silar P."/>
            <person name="Natvig D.O."/>
            <person name="Lalanne C."/>
            <person name="Gautier V."/>
            <person name="Ament-Velasquez S.L."/>
            <person name="Kruys A."/>
            <person name="Hutchinson M.I."/>
            <person name="Powell A.J."/>
            <person name="Barry K."/>
            <person name="Miller A.N."/>
            <person name="Grigoriev I.V."/>
            <person name="Debuchy R."/>
            <person name="Gladieux P."/>
            <person name="Hiltunen Thoren M."/>
            <person name="Johannesson H."/>
        </authorList>
    </citation>
    <scope>NUCLEOTIDE SEQUENCE</scope>
    <source>
        <strain evidence="2">PSN243</strain>
    </source>
</reference>
<keyword evidence="3" id="KW-1185">Reference proteome</keyword>
<dbReference type="PANTHER" id="PTHR38166:SF1">
    <property type="entry name" value="C2H2-TYPE DOMAIN-CONTAINING PROTEIN"/>
    <property type="match status" value="1"/>
</dbReference>
<sequence>MKYFYLLVGYATFKPVPPECRGSGQQNDVEQDQNFGTESGARERGSRVGPLPSGSSGHDSSGSSSKIHLNKRHWRERDDEDDDTGDNVSRQRQKRQQDERPSRWLACPYFKNDPKRYHSWRSCPGPGWQTTHRLKEHLYRCHTMAITCPRCQKTFDSQKEQVSHLAATERCQPRDRSETQGFDSETAAKLRSRKLMQKHPTEEARWKEIYLILFPGVDPDAVPTPYYEYQLDSADSGHQKYQASLEREFTKYETFLKAELPSRVKHQLESFVEETLSDSLAEDIETLKSQVLDIVKQAQVQLFSLYRSRVRGIDDGDGVESPLIGVEASAGAVDGQELIEGLVPNARVMLMEDTKSGTLDGVSAQTSGSTPVWTLFNHGASTGFDGFDGVVYDLSDASAVVDFDFGSLDVPSIW</sequence>
<evidence type="ECO:0000256" key="1">
    <source>
        <dbReference type="SAM" id="MobiDB-lite"/>
    </source>
</evidence>
<gene>
    <name evidence="2" type="ORF">QBC34DRAFT_304977</name>
</gene>
<comment type="caution">
    <text evidence="2">The sequence shown here is derived from an EMBL/GenBank/DDBJ whole genome shotgun (WGS) entry which is preliminary data.</text>
</comment>
<evidence type="ECO:0000313" key="2">
    <source>
        <dbReference type="EMBL" id="KAK4446473.1"/>
    </source>
</evidence>
<dbReference type="EMBL" id="MU865956">
    <property type="protein sequence ID" value="KAK4446473.1"/>
    <property type="molecule type" value="Genomic_DNA"/>
</dbReference>
<reference evidence="2" key="2">
    <citation type="submission" date="2023-05" db="EMBL/GenBank/DDBJ databases">
        <authorList>
            <consortium name="Lawrence Berkeley National Laboratory"/>
            <person name="Steindorff A."/>
            <person name="Hensen N."/>
            <person name="Bonometti L."/>
            <person name="Westerberg I."/>
            <person name="Brannstrom I.O."/>
            <person name="Guillou S."/>
            <person name="Cros-Aarteil S."/>
            <person name="Calhoun S."/>
            <person name="Haridas S."/>
            <person name="Kuo A."/>
            <person name="Mondo S."/>
            <person name="Pangilinan J."/>
            <person name="Riley R."/>
            <person name="Labutti K."/>
            <person name="Andreopoulos B."/>
            <person name="Lipzen A."/>
            <person name="Chen C."/>
            <person name="Yanf M."/>
            <person name="Daum C."/>
            <person name="Ng V."/>
            <person name="Clum A."/>
            <person name="Ohm R."/>
            <person name="Martin F."/>
            <person name="Silar P."/>
            <person name="Natvig D."/>
            <person name="Lalanne C."/>
            <person name="Gautier V."/>
            <person name="Ament-Velasquez S.L."/>
            <person name="Kruys A."/>
            <person name="Hutchinson M.I."/>
            <person name="Powell A.J."/>
            <person name="Barry K."/>
            <person name="Miller A.N."/>
            <person name="Grigoriev I.V."/>
            <person name="Debuchy R."/>
            <person name="Gladieux P."/>
            <person name="Thoren M.H."/>
            <person name="Johannesson H."/>
        </authorList>
    </citation>
    <scope>NUCLEOTIDE SEQUENCE</scope>
    <source>
        <strain evidence="2">PSN243</strain>
    </source>
</reference>
<dbReference type="AlphaFoldDB" id="A0AAV9GGI4"/>
<evidence type="ECO:0008006" key="4">
    <source>
        <dbReference type="Google" id="ProtNLM"/>
    </source>
</evidence>
<feature type="compositionally biased region" description="Polar residues" evidence="1">
    <location>
        <begin position="23"/>
        <end position="37"/>
    </location>
</feature>
<accession>A0AAV9GGI4</accession>